<keyword evidence="7" id="KW-0067">ATP-binding</keyword>
<dbReference type="GO" id="GO:0005524">
    <property type="term" value="F:ATP binding"/>
    <property type="evidence" value="ECO:0007669"/>
    <property type="project" value="UniProtKB-KW"/>
</dbReference>
<evidence type="ECO:0000256" key="4">
    <source>
        <dbReference type="ARBA" id="ARBA00022679"/>
    </source>
</evidence>
<dbReference type="InterPro" id="IPR000014">
    <property type="entry name" value="PAS"/>
</dbReference>
<evidence type="ECO:0000313" key="13">
    <source>
        <dbReference type="Proteomes" id="UP000007803"/>
    </source>
</evidence>
<evidence type="ECO:0000256" key="7">
    <source>
        <dbReference type="ARBA" id="ARBA00022840"/>
    </source>
</evidence>
<dbReference type="SMART" id="SM00091">
    <property type="entry name" value="PAS"/>
    <property type="match status" value="2"/>
</dbReference>
<dbReference type="InterPro" id="IPR004358">
    <property type="entry name" value="Sig_transdc_His_kin-like_C"/>
</dbReference>
<keyword evidence="13" id="KW-1185">Reference proteome</keyword>
<keyword evidence="3" id="KW-0597">Phosphoprotein</keyword>
<dbReference type="CDD" id="cd00082">
    <property type="entry name" value="HisKA"/>
    <property type="match status" value="1"/>
</dbReference>
<evidence type="ECO:0000259" key="11">
    <source>
        <dbReference type="PROSITE" id="PS50112"/>
    </source>
</evidence>
<keyword evidence="5" id="KW-0547">Nucleotide-binding</keyword>
<evidence type="ECO:0000256" key="6">
    <source>
        <dbReference type="ARBA" id="ARBA00022777"/>
    </source>
</evidence>
<protein>
    <recommendedName>
        <fullName evidence="2">histidine kinase</fullName>
        <ecNumber evidence="2">2.7.13.3</ecNumber>
    </recommendedName>
</protein>
<name>E0USF1_SULAO</name>
<dbReference type="STRING" id="563040.Saut_1065"/>
<dbReference type="Proteomes" id="UP000007803">
    <property type="component" value="Chromosome"/>
</dbReference>
<evidence type="ECO:0000256" key="1">
    <source>
        <dbReference type="ARBA" id="ARBA00000085"/>
    </source>
</evidence>
<keyword evidence="9" id="KW-0472">Membrane</keyword>
<evidence type="ECO:0000256" key="5">
    <source>
        <dbReference type="ARBA" id="ARBA00022741"/>
    </source>
</evidence>
<reference evidence="13" key="1">
    <citation type="journal article" date="2010" name="Stand. Genomic Sci.">
        <title>Complete genome sequence of Sulfurimonas autotrophica type strain (OK10).</title>
        <authorList>
            <person name="Sikorski J."/>
            <person name="Munk C."/>
            <person name="Lapidus A."/>
            <person name="Djao O."/>
            <person name="Lucas S."/>
            <person name="Glavina Del Rio T."/>
            <person name="Nolan M."/>
            <person name="Tice H."/>
            <person name="Han C."/>
            <person name="Cheng J."/>
            <person name="Tapia R."/>
            <person name="Goodwin L."/>
            <person name="Pitluck S."/>
            <person name="Liolios K."/>
            <person name="Ivanova N."/>
            <person name="Mavromatis K."/>
            <person name="Mikhailova N."/>
            <person name="Pati A."/>
            <person name="Sims D."/>
            <person name="Meincke L."/>
            <person name="Brettin T."/>
            <person name="Detter J."/>
            <person name="Chen A."/>
            <person name="Palaniappan K."/>
            <person name="Land M."/>
            <person name="Hauser L."/>
            <person name="Chang Y."/>
            <person name="Jeffries C."/>
            <person name="Rohde M."/>
            <person name="Lang E."/>
            <person name="Spring S."/>
            <person name="Goker M."/>
            <person name="Woyke T."/>
            <person name="Bristow J."/>
            <person name="Eisen J."/>
            <person name="Markowitz V."/>
            <person name="Hugenholtz P."/>
            <person name="Kyrpides N."/>
            <person name="Klenk H."/>
        </authorList>
    </citation>
    <scope>NUCLEOTIDE SEQUENCE [LARGE SCALE GENOMIC DNA]</scope>
    <source>
        <strain evidence="13">ATCC BAA-671 / DSM 16294 / JCM 11897 / OK10</strain>
    </source>
</reference>
<dbReference type="InterPro" id="IPR003661">
    <property type="entry name" value="HisK_dim/P_dom"/>
</dbReference>
<evidence type="ECO:0000256" key="8">
    <source>
        <dbReference type="ARBA" id="ARBA00023012"/>
    </source>
</evidence>
<dbReference type="InterPro" id="IPR003594">
    <property type="entry name" value="HATPase_dom"/>
</dbReference>
<dbReference type="InterPro" id="IPR036890">
    <property type="entry name" value="HATPase_C_sf"/>
</dbReference>
<dbReference type="SUPFAM" id="SSF55874">
    <property type="entry name" value="ATPase domain of HSP90 chaperone/DNA topoisomerase II/histidine kinase"/>
    <property type="match status" value="1"/>
</dbReference>
<keyword evidence="4" id="KW-0808">Transferase</keyword>
<dbReference type="SUPFAM" id="SSF55785">
    <property type="entry name" value="PYP-like sensor domain (PAS domain)"/>
    <property type="match status" value="1"/>
</dbReference>
<feature type="transmembrane region" description="Helical" evidence="9">
    <location>
        <begin position="18"/>
        <end position="41"/>
    </location>
</feature>
<dbReference type="PRINTS" id="PR00344">
    <property type="entry name" value="BCTRLSENSOR"/>
</dbReference>
<dbReference type="HOGENOM" id="CLU_000445_133_3_7"/>
<evidence type="ECO:0000256" key="2">
    <source>
        <dbReference type="ARBA" id="ARBA00012438"/>
    </source>
</evidence>
<dbReference type="EC" id="2.7.13.3" evidence="2"/>
<feature type="transmembrane region" description="Helical" evidence="9">
    <location>
        <begin position="53"/>
        <end position="73"/>
    </location>
</feature>
<gene>
    <name evidence="12" type="ordered locus">Saut_1065</name>
</gene>
<evidence type="ECO:0000256" key="3">
    <source>
        <dbReference type="ARBA" id="ARBA00022553"/>
    </source>
</evidence>
<comment type="catalytic activity">
    <reaction evidence="1">
        <text>ATP + protein L-histidine = ADP + protein N-phospho-L-histidine.</text>
        <dbReference type="EC" id="2.7.13.3"/>
    </reaction>
</comment>
<dbReference type="SMART" id="SM00387">
    <property type="entry name" value="HATPase_c"/>
    <property type="match status" value="1"/>
</dbReference>
<dbReference type="PROSITE" id="PS50112">
    <property type="entry name" value="PAS"/>
    <property type="match status" value="1"/>
</dbReference>
<dbReference type="SUPFAM" id="SSF47384">
    <property type="entry name" value="Homodimeric domain of signal transducing histidine kinase"/>
    <property type="match status" value="1"/>
</dbReference>
<dbReference type="eggNOG" id="COG4191">
    <property type="taxonomic scope" value="Bacteria"/>
</dbReference>
<dbReference type="InterPro" id="IPR005467">
    <property type="entry name" value="His_kinase_dom"/>
</dbReference>
<evidence type="ECO:0000259" key="10">
    <source>
        <dbReference type="PROSITE" id="PS50109"/>
    </source>
</evidence>
<sequence length="607" mass="69225">MNNLLEVMQLSKGIVFKYFFIFLSVITIVEILVMIFLYFFNLNSVWIEAPLDAFLLSLFSYPILVFSAIKPFFKEMNNSLMQELNLRTKELKNSSKKLEFHQNYLQDIIDAIPNIMIVTDGHNIVKVNRTMLKFTGFDTLQAFKQKHECICEFFIEENSCLMPFMEGLMWLDYILSKPANIHEVSMMHNDKVHRFIIQAKTLDFDETNHSVVTFTDVTEIEGIKKQLNSSNKILLENEEKFRAITNSALDAIIMLDNRGKLIFWNPKAKDMLGYEEEEIMGKDFHKIVAPKAFHEASKVAYEKFARTGEGAVLGQILELSAIKKGGHEFPISLILSGVQIDGEWHSIGFMRDITERNKLQGEIKQKDEIMLAQSRQAAMGDMISMIAHQWRQPITAISMGAQNLQVDIEMGDIDPGRFDTKLAKIVELTTFLSKTIDDFRDFLKPNKKPDTQMLSTIVKGTLSIVEKSLENNNIILKQSLEDDIEITTFSNEVIQVCINIINNAKDIIKIKEMDNGTISLKISHDEETATFEICDNAGGIPEDILLRIFEPYFSTKEEKGGTGLGLYMSKMIVQGHLKGILDVYNSEEGACFLISVPLKHDEEKSDD</sequence>
<dbReference type="GO" id="GO:0000155">
    <property type="term" value="F:phosphorelay sensor kinase activity"/>
    <property type="evidence" value="ECO:0007669"/>
    <property type="project" value="InterPro"/>
</dbReference>
<dbReference type="Gene3D" id="3.30.565.10">
    <property type="entry name" value="Histidine kinase-like ATPase, C-terminal domain"/>
    <property type="match status" value="1"/>
</dbReference>
<dbReference type="CDD" id="cd00130">
    <property type="entry name" value="PAS"/>
    <property type="match status" value="1"/>
</dbReference>
<dbReference type="Pfam" id="PF13426">
    <property type="entry name" value="PAS_9"/>
    <property type="match status" value="1"/>
</dbReference>
<dbReference type="Gene3D" id="1.10.287.130">
    <property type="match status" value="1"/>
</dbReference>
<keyword evidence="8" id="KW-0902">Two-component regulatory system</keyword>
<keyword evidence="9" id="KW-0812">Transmembrane</keyword>
<feature type="domain" description="PAS" evidence="11">
    <location>
        <begin position="237"/>
        <end position="308"/>
    </location>
</feature>
<dbReference type="InterPro" id="IPR036097">
    <property type="entry name" value="HisK_dim/P_sf"/>
</dbReference>
<keyword evidence="9" id="KW-1133">Transmembrane helix</keyword>
<dbReference type="OrthoDB" id="9799273at2"/>
<accession>E0USF1</accession>
<dbReference type="RefSeq" id="WP_013326870.1">
    <property type="nucleotide sequence ID" value="NC_014506.1"/>
</dbReference>
<dbReference type="PANTHER" id="PTHR43065">
    <property type="entry name" value="SENSOR HISTIDINE KINASE"/>
    <property type="match status" value="1"/>
</dbReference>
<dbReference type="NCBIfam" id="TIGR00229">
    <property type="entry name" value="sensory_box"/>
    <property type="match status" value="1"/>
</dbReference>
<evidence type="ECO:0000256" key="9">
    <source>
        <dbReference type="SAM" id="Phobius"/>
    </source>
</evidence>
<dbReference type="Pfam" id="PF02518">
    <property type="entry name" value="HATPase_c"/>
    <property type="match status" value="1"/>
</dbReference>
<evidence type="ECO:0000313" key="12">
    <source>
        <dbReference type="EMBL" id="ADN09114.1"/>
    </source>
</evidence>
<dbReference type="PROSITE" id="PS50109">
    <property type="entry name" value="HIS_KIN"/>
    <property type="match status" value="1"/>
</dbReference>
<proteinExistence type="predicted"/>
<dbReference type="Gene3D" id="3.30.450.20">
    <property type="entry name" value="PAS domain"/>
    <property type="match status" value="2"/>
</dbReference>
<dbReference type="EMBL" id="CP002205">
    <property type="protein sequence ID" value="ADN09114.1"/>
    <property type="molecule type" value="Genomic_DNA"/>
</dbReference>
<keyword evidence="6 12" id="KW-0418">Kinase</keyword>
<feature type="domain" description="Histidine kinase" evidence="10">
    <location>
        <begin position="385"/>
        <end position="600"/>
    </location>
</feature>
<dbReference type="eggNOG" id="COG3829">
    <property type="taxonomic scope" value="Bacteria"/>
</dbReference>
<organism evidence="12 13">
    <name type="scientific">Sulfurimonas autotrophica (strain ATCC BAA-671 / DSM 16294 / JCM 11897 / OK10)</name>
    <dbReference type="NCBI Taxonomy" id="563040"/>
    <lineage>
        <taxon>Bacteria</taxon>
        <taxon>Pseudomonadati</taxon>
        <taxon>Campylobacterota</taxon>
        <taxon>Epsilonproteobacteria</taxon>
        <taxon>Campylobacterales</taxon>
        <taxon>Sulfurimonadaceae</taxon>
        <taxon>Sulfurimonas</taxon>
    </lineage>
</organism>
<dbReference type="PANTHER" id="PTHR43065:SF10">
    <property type="entry name" value="PEROXIDE STRESS-ACTIVATED HISTIDINE KINASE MAK3"/>
    <property type="match status" value="1"/>
</dbReference>
<dbReference type="AlphaFoldDB" id="E0USF1"/>
<dbReference type="InterPro" id="IPR035965">
    <property type="entry name" value="PAS-like_dom_sf"/>
</dbReference>
<dbReference type="KEGG" id="sua:Saut_1065"/>
<dbReference type="Pfam" id="PF13188">
    <property type="entry name" value="PAS_8"/>
    <property type="match status" value="1"/>
</dbReference>